<dbReference type="InterPro" id="IPR008927">
    <property type="entry name" value="6-PGluconate_DH-like_C_sf"/>
</dbReference>
<dbReference type="InterPro" id="IPR036291">
    <property type="entry name" value="NAD(P)-bd_dom_sf"/>
</dbReference>
<dbReference type="InterPro" id="IPR006115">
    <property type="entry name" value="6PGDH_NADP-bd"/>
</dbReference>
<evidence type="ECO:0000259" key="5">
    <source>
        <dbReference type="Pfam" id="PF14833"/>
    </source>
</evidence>
<reference evidence="6 7" key="1">
    <citation type="submission" date="2019-04" db="EMBL/GenBank/DDBJ databases">
        <authorList>
            <person name="Feng G."/>
            <person name="Zhu H."/>
        </authorList>
    </citation>
    <scope>NUCLEOTIDE SEQUENCE [LARGE SCALE GENOMIC DNA]</scope>
    <source>
        <strain evidence="6 7">6HR-1</strain>
    </source>
</reference>
<dbReference type="Proteomes" id="UP000297535">
    <property type="component" value="Unassembled WGS sequence"/>
</dbReference>
<dbReference type="Pfam" id="PF14833">
    <property type="entry name" value="NAD_binding_11"/>
    <property type="match status" value="1"/>
</dbReference>
<dbReference type="GO" id="GO:0051287">
    <property type="term" value="F:NAD binding"/>
    <property type="evidence" value="ECO:0007669"/>
    <property type="project" value="InterPro"/>
</dbReference>
<dbReference type="InterPro" id="IPR029154">
    <property type="entry name" value="HIBADH-like_NADP-bd"/>
</dbReference>
<evidence type="ECO:0000256" key="2">
    <source>
        <dbReference type="ARBA" id="ARBA00023027"/>
    </source>
</evidence>
<dbReference type="InterPro" id="IPR013328">
    <property type="entry name" value="6PGD_dom2"/>
</dbReference>
<dbReference type="Pfam" id="PF03446">
    <property type="entry name" value="NAD_binding_2"/>
    <property type="match status" value="1"/>
</dbReference>
<dbReference type="GO" id="GO:0016491">
    <property type="term" value="F:oxidoreductase activity"/>
    <property type="evidence" value="ECO:0007669"/>
    <property type="project" value="UniProtKB-KW"/>
</dbReference>
<dbReference type="GO" id="GO:0050661">
    <property type="term" value="F:NADP binding"/>
    <property type="evidence" value="ECO:0007669"/>
    <property type="project" value="InterPro"/>
</dbReference>
<dbReference type="InterPro" id="IPR015815">
    <property type="entry name" value="HIBADH-related"/>
</dbReference>
<evidence type="ECO:0000256" key="1">
    <source>
        <dbReference type="ARBA" id="ARBA00023002"/>
    </source>
</evidence>
<keyword evidence="1" id="KW-0560">Oxidoreductase</keyword>
<feature type="active site" evidence="3">
    <location>
        <position position="179"/>
    </location>
</feature>
<dbReference type="PANTHER" id="PTHR43060:SF15">
    <property type="entry name" value="3-HYDROXYISOBUTYRATE DEHYDROGENASE-LIKE 1, MITOCHONDRIAL-RELATED"/>
    <property type="match status" value="1"/>
</dbReference>
<dbReference type="Gene3D" id="1.10.1040.10">
    <property type="entry name" value="N-(1-d-carboxylethyl)-l-norvaline Dehydrogenase, domain 2"/>
    <property type="match status" value="1"/>
</dbReference>
<dbReference type="OrthoDB" id="9812907at2"/>
<dbReference type="PIRSF" id="PIRSF000103">
    <property type="entry name" value="HIBADH"/>
    <property type="match status" value="1"/>
</dbReference>
<protein>
    <submittedName>
        <fullName evidence="6">NAD(P)-dependent oxidoreductase</fullName>
    </submittedName>
</protein>
<dbReference type="RefSeq" id="WP_135412977.1">
    <property type="nucleotide sequence ID" value="NZ_SRLB01000002.1"/>
</dbReference>
<evidence type="ECO:0000313" key="7">
    <source>
        <dbReference type="Proteomes" id="UP000297535"/>
    </source>
</evidence>
<dbReference type="EMBL" id="SRLB01000002">
    <property type="protein sequence ID" value="TGE01663.1"/>
    <property type="molecule type" value="Genomic_DNA"/>
</dbReference>
<organism evidence="6 7">
    <name type="scientific">Methylobacterium nonmethylotrophicum</name>
    <dbReference type="NCBI Taxonomy" id="1141884"/>
    <lineage>
        <taxon>Bacteria</taxon>
        <taxon>Pseudomonadati</taxon>
        <taxon>Pseudomonadota</taxon>
        <taxon>Alphaproteobacteria</taxon>
        <taxon>Hyphomicrobiales</taxon>
        <taxon>Methylobacteriaceae</taxon>
        <taxon>Methylobacterium</taxon>
    </lineage>
</organism>
<dbReference type="SUPFAM" id="SSF48179">
    <property type="entry name" value="6-phosphogluconate dehydrogenase C-terminal domain-like"/>
    <property type="match status" value="1"/>
</dbReference>
<dbReference type="AlphaFoldDB" id="A0A4Z0NVB6"/>
<feature type="domain" description="3-hydroxyisobutyrate dehydrogenase-like NAD-binding" evidence="5">
    <location>
        <begin position="173"/>
        <end position="290"/>
    </location>
</feature>
<evidence type="ECO:0000256" key="3">
    <source>
        <dbReference type="PIRSR" id="PIRSR000103-1"/>
    </source>
</evidence>
<feature type="domain" description="6-phosphogluconate dehydrogenase NADP-binding" evidence="4">
    <location>
        <begin position="4"/>
        <end position="170"/>
    </location>
</feature>
<proteinExistence type="predicted"/>
<accession>A0A4Z0NVB6</accession>
<keyword evidence="2" id="KW-0520">NAD</keyword>
<name>A0A4Z0NVB6_9HYPH</name>
<evidence type="ECO:0000313" key="6">
    <source>
        <dbReference type="EMBL" id="TGE01663.1"/>
    </source>
</evidence>
<dbReference type="Gene3D" id="3.40.50.720">
    <property type="entry name" value="NAD(P)-binding Rossmann-like Domain"/>
    <property type="match status" value="1"/>
</dbReference>
<sequence>MSRRIAVMGLGQMGWPIALNLARKGGGRETIVAVDADAARVAGLQAAGVEAPGLTATTDKGEVAGAEVLFLCLPDGDVVESVLFGPEGLERRLAPGATVVDLSTIAHGQALSLGRALEARGFRVLDAPVSGAPAGAEAGTLTVMCGGAPETFAAMKPLLDRIGAQVLHMGPLGSGQLTKTINNVIYDINIAALAEVLPMAVAMGLDPGRLATVVTTGTSRSYASQYFVPRILRGEFDEGYPLGKAYKDLVSAAAVSVGRGFPLPVTAAATATYQMALRAGHGDRDKGAMVLPFEAMLGVKVRAPSG</sequence>
<evidence type="ECO:0000259" key="4">
    <source>
        <dbReference type="Pfam" id="PF03446"/>
    </source>
</evidence>
<dbReference type="SUPFAM" id="SSF51735">
    <property type="entry name" value="NAD(P)-binding Rossmann-fold domains"/>
    <property type="match status" value="1"/>
</dbReference>
<comment type="caution">
    <text evidence="6">The sequence shown here is derived from an EMBL/GenBank/DDBJ whole genome shotgun (WGS) entry which is preliminary data.</text>
</comment>
<keyword evidence="7" id="KW-1185">Reference proteome</keyword>
<dbReference type="PANTHER" id="PTHR43060">
    <property type="entry name" value="3-HYDROXYISOBUTYRATE DEHYDROGENASE-LIKE 1, MITOCHONDRIAL-RELATED"/>
    <property type="match status" value="1"/>
</dbReference>
<gene>
    <name evidence="6" type="ORF">EU555_03010</name>
</gene>